<feature type="signal peptide" evidence="1">
    <location>
        <begin position="1"/>
        <end position="21"/>
    </location>
</feature>
<dbReference type="OMA" id="HYGQSYY"/>
<dbReference type="Proteomes" id="UP000182057">
    <property type="component" value="Unassembled WGS sequence"/>
</dbReference>
<dbReference type="EMBL" id="FMMM01000025">
    <property type="protein sequence ID" value="SCQ19385.1"/>
    <property type="molecule type" value="Genomic_DNA"/>
</dbReference>
<dbReference type="Pfam" id="PF11777">
    <property type="entry name" value="DUF3316"/>
    <property type="match status" value="1"/>
</dbReference>
<dbReference type="OrthoDB" id="1012285at2"/>
<proteinExistence type="predicted"/>
<organism evidence="3 4">
    <name type="scientific">Tannerella forsythia</name>
    <name type="common">Bacteroides forsythus</name>
    <dbReference type="NCBI Taxonomy" id="28112"/>
    <lineage>
        <taxon>Bacteria</taxon>
        <taxon>Pseudomonadati</taxon>
        <taxon>Bacteroidota</taxon>
        <taxon>Bacteroidia</taxon>
        <taxon>Bacteroidales</taxon>
        <taxon>Tannerellaceae</taxon>
        <taxon>Tannerella</taxon>
    </lineage>
</organism>
<dbReference type="EMBL" id="NSLJ01000033">
    <property type="protein sequence ID" value="PDP42925.1"/>
    <property type="molecule type" value="Genomic_DNA"/>
</dbReference>
<evidence type="ECO:0000256" key="1">
    <source>
        <dbReference type="SAM" id="SignalP"/>
    </source>
</evidence>
<keyword evidence="1" id="KW-0732">Signal</keyword>
<evidence type="ECO:0000313" key="5">
    <source>
        <dbReference type="Proteomes" id="UP000219259"/>
    </source>
</evidence>
<evidence type="ECO:0000313" key="2">
    <source>
        <dbReference type="EMBL" id="PDP42925.1"/>
    </source>
</evidence>
<dbReference type="RefSeq" id="WP_014224178.1">
    <property type="nucleotide sequence ID" value="NZ_CAJPTF010000036.1"/>
</dbReference>
<accession>A0A1D3UGX1</accession>
<evidence type="ECO:0000313" key="3">
    <source>
        <dbReference type="EMBL" id="SCQ19385.1"/>
    </source>
</evidence>
<name>A0A1D3UGX1_TANFO</name>
<dbReference type="AlphaFoldDB" id="A0A1D3UGX1"/>
<reference evidence="3 4" key="1">
    <citation type="submission" date="2016-09" db="EMBL/GenBank/DDBJ databases">
        <authorList>
            <person name="Capua I."/>
            <person name="De Benedictis P."/>
            <person name="Joannis T."/>
            <person name="Lombin L.H."/>
            <person name="Cattoli G."/>
        </authorList>
    </citation>
    <scope>NUCLEOTIDE SEQUENCE [LARGE SCALE GENOMIC DNA]</scope>
    <source>
        <strain evidence="3 4">UB20</strain>
    </source>
</reference>
<reference evidence="2 5" key="2">
    <citation type="submission" date="2017-09" db="EMBL/GenBank/DDBJ databases">
        <title>Phase variable restriction modification systems are present in the genome sequences of periodontal pathogens Prevotella intermedia, Tannerella forsythia and Porphyromonas gingivalis.</title>
        <authorList>
            <person name="Haigh R.D."/>
            <person name="Crawford L."/>
            <person name="Ralph J."/>
            <person name="Wanford J."/>
            <person name="Vartoukian S.R."/>
            <person name="Hijazib K."/>
            <person name="Wade W."/>
            <person name="Oggioni M.R."/>
        </authorList>
    </citation>
    <scope>NUCLEOTIDE SEQUENCE [LARGE SCALE GENOMIC DNA]</scope>
    <source>
        <strain evidence="2 5">WW11663</strain>
    </source>
</reference>
<dbReference type="InterPro" id="IPR016879">
    <property type="entry name" value="UCP028299"/>
</dbReference>
<dbReference type="Proteomes" id="UP000219259">
    <property type="component" value="Unassembled WGS sequence"/>
</dbReference>
<protein>
    <submittedName>
        <fullName evidence="2">DUF3316 domain-containing protein</fullName>
    </submittedName>
</protein>
<feature type="chain" id="PRO_5014267174" evidence="1">
    <location>
        <begin position="22"/>
        <end position="277"/>
    </location>
</feature>
<sequence length="277" mass="31230" precursor="true">MKKTVCFFCFSVFTLALHAQANEPHRSVNEATLIGCGGYKIKNTYLSAVKYNGWGINVLNERMKLIRPRISRQQTLHLDGLTVSHPAGTSRTYAGFIDYAYGLHYHFRATPDLKILAGGAAGAMLGFVYNMQNGNNPAALHVDLDMRLSAAVIYTFRLHHYPLTVRYQTALPIAGALFSPHYGQSYYEIFGVGNSDGVIQCFSLHNKWAFRNYLTVDLPVGNWTVRLGYLNDLYQTKVNGIRVDYGSHSFMVGMVKEWISLGGKRLRKTQLYQSAYY</sequence>
<gene>
    <name evidence="2" type="ORF">CLI86_10970</name>
    <name evidence="3" type="ORF">TFUB20_00682</name>
</gene>
<evidence type="ECO:0000313" key="4">
    <source>
        <dbReference type="Proteomes" id="UP000182057"/>
    </source>
</evidence>
<dbReference type="GeneID" id="34758069"/>